<dbReference type="PATRIC" id="fig|1218565.3.peg.3889"/>
<proteinExistence type="predicted"/>
<feature type="region of interest" description="Disordered" evidence="1">
    <location>
        <begin position="36"/>
        <end position="60"/>
    </location>
</feature>
<dbReference type="EMBL" id="ANIK01000099">
    <property type="protein sequence ID" value="EMJ91727.1"/>
    <property type="molecule type" value="Genomic_DNA"/>
</dbReference>
<gene>
    <name evidence="2" type="ORF">LEP1GSC194_4072</name>
</gene>
<name>M6CIL0_9LEPT</name>
<evidence type="ECO:0000313" key="2">
    <source>
        <dbReference type="EMBL" id="EMJ91727.1"/>
    </source>
</evidence>
<organism evidence="2 3">
    <name type="scientific">Leptospira alstonii serovar Sichuan str. 79601</name>
    <dbReference type="NCBI Taxonomy" id="1218565"/>
    <lineage>
        <taxon>Bacteria</taxon>
        <taxon>Pseudomonadati</taxon>
        <taxon>Spirochaetota</taxon>
        <taxon>Spirochaetia</taxon>
        <taxon>Leptospirales</taxon>
        <taxon>Leptospiraceae</taxon>
        <taxon>Leptospira</taxon>
    </lineage>
</organism>
<dbReference type="RefSeq" id="WP_017808794.1">
    <property type="nucleotide sequence ID" value="NZ_ANIK01000099.1"/>
</dbReference>
<dbReference type="Proteomes" id="UP000011988">
    <property type="component" value="Unassembled WGS sequence"/>
</dbReference>
<comment type="caution">
    <text evidence="2">The sequence shown here is derived from an EMBL/GenBank/DDBJ whole genome shotgun (WGS) entry which is preliminary data.</text>
</comment>
<evidence type="ECO:0000313" key="3">
    <source>
        <dbReference type="Proteomes" id="UP000011988"/>
    </source>
</evidence>
<sequence>MKLLNHLSRKFFTFLCAFLIFYCATAWIQLNVSGKNSSPVEAASEPSETSESETEKTTELKLDDLVSQEDKFVFGYDLETARYGDSAEWILVQHFSEIENPPPEKLRFSI</sequence>
<dbReference type="OrthoDB" id="345795at2"/>
<accession>M6CIL0</accession>
<evidence type="ECO:0000256" key="1">
    <source>
        <dbReference type="SAM" id="MobiDB-lite"/>
    </source>
</evidence>
<feature type="compositionally biased region" description="Low complexity" evidence="1">
    <location>
        <begin position="37"/>
        <end position="49"/>
    </location>
</feature>
<dbReference type="AlphaFoldDB" id="M6CIL0"/>
<reference evidence="2 3" key="1">
    <citation type="submission" date="2013-01" db="EMBL/GenBank/DDBJ databases">
        <authorList>
            <person name="Harkins D.M."/>
            <person name="Durkin A.S."/>
            <person name="Brinkac L.M."/>
            <person name="Haft D.H."/>
            <person name="Selengut J.D."/>
            <person name="Sanka R."/>
            <person name="DePew J."/>
            <person name="Purushe J."/>
            <person name="Galloway R.L."/>
            <person name="Vinetz J.M."/>
            <person name="Sutton G.G."/>
            <person name="Nierman W.C."/>
            <person name="Fouts D.E."/>
        </authorList>
    </citation>
    <scope>NUCLEOTIDE SEQUENCE [LARGE SCALE GENOMIC DNA]</scope>
    <source>
        <strain evidence="2 3">79601</strain>
    </source>
</reference>
<protein>
    <submittedName>
        <fullName evidence="2">Uncharacterized protein</fullName>
    </submittedName>
</protein>